<feature type="transmembrane region" description="Helical" evidence="8">
    <location>
        <begin position="430"/>
        <end position="456"/>
    </location>
</feature>
<dbReference type="RefSeq" id="WP_077834192.1">
    <property type="nucleotide sequence ID" value="NZ_CP096983.1"/>
</dbReference>
<feature type="transmembrane region" description="Helical" evidence="8">
    <location>
        <begin position="351"/>
        <end position="371"/>
    </location>
</feature>
<dbReference type="Pfam" id="PF02652">
    <property type="entry name" value="Lactate_perm"/>
    <property type="match status" value="1"/>
</dbReference>
<keyword evidence="3 8" id="KW-0813">Transport</keyword>
<organism evidence="9 10">
    <name type="scientific">Clostridium felsineum</name>
    <dbReference type="NCBI Taxonomy" id="36839"/>
    <lineage>
        <taxon>Bacteria</taxon>
        <taxon>Bacillati</taxon>
        <taxon>Bacillota</taxon>
        <taxon>Clostridia</taxon>
        <taxon>Eubacteriales</taxon>
        <taxon>Clostridiaceae</taxon>
        <taxon>Clostridium</taxon>
    </lineage>
</organism>
<keyword evidence="10" id="KW-1185">Reference proteome</keyword>
<feature type="transmembrane region" description="Helical" evidence="8">
    <location>
        <begin position="158"/>
        <end position="178"/>
    </location>
</feature>
<comment type="function">
    <text evidence="8">Uptake of L-lactate across the membrane. Can also transport D-lactate and glycolate.</text>
</comment>
<feature type="transmembrane region" description="Helical" evidence="8">
    <location>
        <begin position="211"/>
        <end position="229"/>
    </location>
</feature>
<dbReference type="GO" id="GO:0005886">
    <property type="term" value="C:plasma membrane"/>
    <property type="evidence" value="ECO:0007669"/>
    <property type="project" value="UniProtKB-SubCell"/>
</dbReference>
<dbReference type="GO" id="GO:0015295">
    <property type="term" value="F:solute:proton symporter activity"/>
    <property type="evidence" value="ECO:0007669"/>
    <property type="project" value="TreeGrafter"/>
</dbReference>
<evidence type="ECO:0000313" key="10">
    <source>
        <dbReference type="Proteomes" id="UP000190951"/>
    </source>
</evidence>
<evidence type="ECO:0000256" key="6">
    <source>
        <dbReference type="ARBA" id="ARBA00022989"/>
    </source>
</evidence>
<dbReference type="NCBIfam" id="TIGR00795">
    <property type="entry name" value="lctP"/>
    <property type="match status" value="1"/>
</dbReference>
<feature type="transmembrane region" description="Helical" evidence="8">
    <location>
        <begin position="184"/>
        <end position="204"/>
    </location>
</feature>
<keyword evidence="4 8" id="KW-1003">Cell membrane</keyword>
<dbReference type="GO" id="GO:0015129">
    <property type="term" value="F:lactate transmembrane transporter activity"/>
    <property type="evidence" value="ECO:0007669"/>
    <property type="project" value="UniProtKB-UniRule"/>
</dbReference>
<dbReference type="Proteomes" id="UP000190951">
    <property type="component" value="Chromosome"/>
</dbReference>
<dbReference type="AlphaFoldDB" id="A0A1S8M7Z6"/>
<sequence>MLFLKFLIAILPIICLIIALSGLKMPAHKATVMALVITIVLGIVFWKLNVVYAASAVLEGVLNALWPICLVIVAALFAYNLTLRTGAMESIKRMLAGVSTDKRVLALIIGWGFGSFMEGMAGFGTAVAIPASMLAGIGLNPFAAVVACLVVNSTPTAFGSVGIPLVTLSSVTGVSAHTLATNTAMIQVILAFISPFIMVCIIGGGIKALKGAFAITLIAAISFVLPWYITATVVGAELPNIVGSICCMACTVIAAKLFNSKPEAEYSIETSNKTEEANLLMAKEEISASVNQHKGNSISFGRALQAWCPFILIFIMLLFTSTLFPAINRLIAPIKSVVTVYAGKGGSKLAFSWINTPGIMIFIAAIIGGLVQGAKIPTMGHVLADTLKANWKTIVTICCVMSVAKIMAYSGMISDIASLLVVATGRAYPLISPLIGAVGGFVTGSGTSTCVLFGGLQAKTAQNLGLSSAWMAAANVLGGGIGKMICPQGIAIGASAINKSGSESKILGSVLKYFLVYVVIAGIICFVGTLFIK</sequence>
<dbReference type="PANTHER" id="PTHR30003">
    <property type="entry name" value="L-LACTATE PERMEASE"/>
    <property type="match status" value="1"/>
</dbReference>
<dbReference type="KEGG" id="crw:CROST_034830"/>
<keyword evidence="6 8" id="KW-1133">Transmembrane helix</keyword>
<proteinExistence type="inferred from homology"/>
<keyword evidence="7 8" id="KW-0472">Membrane</keyword>
<feature type="transmembrane region" description="Helical" evidence="8">
    <location>
        <begin position="306"/>
        <end position="331"/>
    </location>
</feature>
<evidence type="ECO:0000256" key="1">
    <source>
        <dbReference type="ARBA" id="ARBA00004651"/>
    </source>
</evidence>
<reference evidence="9 10" key="1">
    <citation type="submission" date="2022-04" db="EMBL/GenBank/DDBJ databases">
        <title>Genome sequence of C. roseum typestrain.</title>
        <authorList>
            <person name="Poehlein A."/>
            <person name="Schoch T."/>
            <person name="Duerre P."/>
            <person name="Daniel R."/>
        </authorList>
    </citation>
    <scope>NUCLEOTIDE SEQUENCE [LARGE SCALE GENOMIC DNA]</scope>
    <source>
        <strain evidence="9 10">DSM 7320</strain>
    </source>
</reference>
<dbReference type="PANTHER" id="PTHR30003:SF0">
    <property type="entry name" value="GLYCOLATE PERMEASE GLCA-RELATED"/>
    <property type="match status" value="1"/>
</dbReference>
<evidence type="ECO:0000256" key="7">
    <source>
        <dbReference type="ARBA" id="ARBA00023136"/>
    </source>
</evidence>
<feature type="transmembrane region" description="Helical" evidence="8">
    <location>
        <begin position="104"/>
        <end position="123"/>
    </location>
</feature>
<dbReference type="InterPro" id="IPR003804">
    <property type="entry name" value="Lactate_perm"/>
</dbReference>
<feature type="transmembrane region" description="Helical" evidence="8">
    <location>
        <begin position="510"/>
        <end position="532"/>
    </location>
</feature>
<feature type="transmembrane region" description="Helical" evidence="8">
    <location>
        <begin position="6"/>
        <end position="23"/>
    </location>
</feature>
<evidence type="ECO:0000256" key="5">
    <source>
        <dbReference type="ARBA" id="ARBA00022692"/>
    </source>
</evidence>
<evidence type="ECO:0000256" key="4">
    <source>
        <dbReference type="ARBA" id="ARBA00022475"/>
    </source>
</evidence>
<dbReference type="EMBL" id="CP096983">
    <property type="protein sequence ID" value="URZ12738.1"/>
    <property type="molecule type" value="Genomic_DNA"/>
</dbReference>
<feature type="transmembrane region" description="Helical" evidence="8">
    <location>
        <begin position="391"/>
        <end position="410"/>
    </location>
</feature>
<protein>
    <recommendedName>
        <fullName evidence="8">L-lactate permease</fullName>
    </recommendedName>
</protein>
<evidence type="ECO:0000256" key="3">
    <source>
        <dbReference type="ARBA" id="ARBA00022448"/>
    </source>
</evidence>
<gene>
    <name evidence="9" type="primary">glcA</name>
    <name evidence="9" type="ORF">CROST_034830</name>
</gene>
<feature type="transmembrane region" description="Helical" evidence="8">
    <location>
        <begin position="64"/>
        <end position="83"/>
    </location>
</feature>
<evidence type="ECO:0000256" key="8">
    <source>
        <dbReference type="RuleBase" id="RU365092"/>
    </source>
</evidence>
<keyword evidence="5 8" id="KW-0812">Transmembrane</keyword>
<evidence type="ECO:0000313" key="9">
    <source>
        <dbReference type="EMBL" id="URZ12738.1"/>
    </source>
</evidence>
<feature type="transmembrane region" description="Helical" evidence="8">
    <location>
        <begin position="468"/>
        <end position="490"/>
    </location>
</feature>
<comment type="subcellular location">
    <subcellularLocation>
        <location evidence="1 8">Cell membrane</location>
        <topology evidence="1 8">Multi-pass membrane protein</topology>
    </subcellularLocation>
</comment>
<dbReference type="STRING" id="84029.CROST_39870"/>
<name>A0A1S8M7Z6_9CLOT</name>
<accession>A0A1S8M7Z6</accession>
<feature type="transmembrane region" description="Helical" evidence="8">
    <location>
        <begin position="129"/>
        <end position="151"/>
    </location>
</feature>
<feature type="transmembrane region" description="Helical" evidence="8">
    <location>
        <begin position="30"/>
        <end position="52"/>
    </location>
</feature>
<evidence type="ECO:0000256" key="2">
    <source>
        <dbReference type="ARBA" id="ARBA00010100"/>
    </source>
</evidence>
<comment type="similarity">
    <text evidence="2 8">Belongs to the lactate permease family.</text>
</comment>